<feature type="region of interest" description="Disordered" evidence="2">
    <location>
        <begin position="363"/>
        <end position="406"/>
    </location>
</feature>
<reference evidence="4 5" key="1">
    <citation type="submission" date="2021-08" db="EMBL/GenBank/DDBJ databases">
        <title>Draft Genome Sequence of Phanerochaete sordida strain YK-624.</title>
        <authorList>
            <person name="Mori T."/>
            <person name="Dohra H."/>
            <person name="Suzuki T."/>
            <person name="Kawagishi H."/>
            <person name="Hirai H."/>
        </authorList>
    </citation>
    <scope>NUCLEOTIDE SEQUENCE [LARGE SCALE GENOMIC DNA]</scope>
    <source>
        <strain evidence="4 5">YK-624</strain>
    </source>
</reference>
<feature type="region of interest" description="Disordered" evidence="2">
    <location>
        <begin position="25"/>
        <end position="267"/>
    </location>
</feature>
<dbReference type="PANTHER" id="PTHR28260">
    <property type="entry name" value="SPINDLE POLE BODY COMPONENT SPC105"/>
    <property type="match status" value="1"/>
</dbReference>
<keyword evidence="5" id="KW-1185">Reference proteome</keyword>
<feature type="compositionally biased region" description="Basic and acidic residues" evidence="2">
    <location>
        <begin position="607"/>
        <end position="617"/>
    </location>
</feature>
<dbReference type="Pfam" id="PF18210">
    <property type="entry name" value="Knl1_RWD_C"/>
    <property type="match status" value="1"/>
</dbReference>
<dbReference type="InterPro" id="IPR040850">
    <property type="entry name" value="Knl1_RWD_C"/>
</dbReference>
<feature type="compositionally biased region" description="Acidic residues" evidence="2">
    <location>
        <begin position="103"/>
        <end position="122"/>
    </location>
</feature>
<feature type="compositionally biased region" description="Acidic residues" evidence="2">
    <location>
        <begin position="187"/>
        <end position="197"/>
    </location>
</feature>
<name>A0A9P3G0W4_9APHY</name>
<evidence type="ECO:0000313" key="5">
    <source>
        <dbReference type="Proteomes" id="UP000703269"/>
    </source>
</evidence>
<dbReference type="InterPro" id="IPR033338">
    <property type="entry name" value="Spc105/Spc7"/>
</dbReference>
<dbReference type="GO" id="GO:0000776">
    <property type="term" value="C:kinetochore"/>
    <property type="evidence" value="ECO:0007669"/>
    <property type="project" value="TreeGrafter"/>
</dbReference>
<feature type="compositionally biased region" description="Polar residues" evidence="2">
    <location>
        <begin position="390"/>
        <end position="406"/>
    </location>
</feature>
<evidence type="ECO:0000256" key="2">
    <source>
        <dbReference type="SAM" id="MobiDB-lite"/>
    </source>
</evidence>
<dbReference type="PANTHER" id="PTHR28260:SF1">
    <property type="entry name" value="SPINDLE POLE BODY COMPONENT SPC105"/>
    <property type="match status" value="1"/>
</dbReference>
<feature type="compositionally biased region" description="Polar residues" evidence="2">
    <location>
        <begin position="507"/>
        <end position="518"/>
    </location>
</feature>
<sequence length="1399" mass="153951">MDTTEVYKASRKSLARRVSFASHAHVRLYEKTKKNTSRTHSDEEEELDEDEDERPRKNTRRRSSTGFPVAPEPEDFGEGEESMQLDEDDTAPIPQSMLGGPTLDEEMPEFDDEGDYEDEDMDVTQAIPRQGFPSRKSSLGFGRESLGFGRESLPGSSSRRRSSIVTSSQNLGENQPYQPRPPPVHEEPDEDEDDEDTQQFSAFDPENDTIQRARFAADENNTIMTQSDMDMTTSSMDHTTSSNTDSTGQPVEFTIPVVRPPPPPDEAWLKLRAMTHSGSEPYEEPEMEPIDDPEANAIVQSEPYWDEDGAQLKHHVLEARPGDESYQEESSGEAQGRRSESSLDGAGMDLTVALTRLANARPSLGLPPLQDGDTQSFSFAQDGMDDTFSTEDSFGDNGNMSLDGNHTMNLTKLRQSLGGAQDFMFDEPLPPPPSQRQKTYLNAAAEPPAQPSVEPAAPPPLSQAEQVPRAPPTSARPSVFSAPTVFSAPPPKKTTPPQTAVSPPVFASSSNSPPQGEQSTESSAHSTPTPTPSAPASTKPTQITKSPAKPPLTVPKPFNFNVPARLANDTPSKAAPKPPASPSKLPVFRGTAAFAPPAAPKSPRKRPAPEEHVKDPEAIVPSPAKKQAIQKPGEARAQPQAIPTQSEQSQNRRVSTNTARRPSGYFAQRRSLGPAATLPSIQNEPATPTLSKSVSAPSVFDPPAASEPVDLGLQQDRATPQPVEEEEQTQRIYPDLSTIQEESTQKTSLTLSRIRTPSPEVPSSNPASPRQEKEKKNGGDGKDHEREVPRQSVAAPSPTPFVERAASSAQQQQQPQRRQSTLPAPGTSVFGQRRQSVAAPPLRPASPVVVPNVENASAKDKGKAPARALTFAEDDENADKPMDVDGMQGTQQWLQGVDDGFESEEPTISIEQFFQMTGIRFMDEITAPRRSMIHPGVLRTHNRRRSLSSSQAEAEPIPLAEYMAAMSIEVPQLELYSVLAEDLTGWIERSKKICEQAEEDVLQMTPALFAEFALADEVEKQDLLHQLKIIKANCVGAAKSQWYDWKSEWVDRLLESAEEAFGGLENDAKFLEGMIGEAQGMLPSLRAEYAQVMEELEKEEAAVAELEKSDKEYLNDLKVSIAEQDTEIQSFKANVTEAENKLQRLQEKLDEVEGQKKELNIAIAEAQRVIQVKTESNSSEVARLKSELETLEDLHLWRVLKISSDLFEFLYASRFHVTVPCINFKPIFDKVSVAQTPESKLRERDLFPALTQLMVANARHVLAAQKDRAKLCNVMQPLGDFWSSCTQLRSQLTFLRIRFPLEVEAVPVDGAPPSLRASAMVMLPAAKSKASVSFVFDWGTYSRWPLSIRGLRCDVEIAYGSAERERILSLVLDRLSQATPSENHGCLLDACIEAAEQYA</sequence>
<feature type="domain" description="Spc7 kinetochore protein" evidence="3">
    <location>
        <begin position="897"/>
        <end position="1220"/>
    </location>
</feature>
<dbReference type="GO" id="GO:1990758">
    <property type="term" value="P:mitotic sister chromatid biorientation"/>
    <property type="evidence" value="ECO:0007669"/>
    <property type="project" value="TreeGrafter"/>
</dbReference>
<dbReference type="GO" id="GO:0034501">
    <property type="term" value="P:protein localization to kinetochore"/>
    <property type="evidence" value="ECO:0007669"/>
    <property type="project" value="TreeGrafter"/>
</dbReference>
<feature type="region of interest" description="Disordered" evidence="2">
    <location>
        <begin position="306"/>
        <end position="346"/>
    </location>
</feature>
<gene>
    <name evidence="4" type="ORF">PsYK624_019740</name>
</gene>
<feature type="region of interest" description="Disordered" evidence="2">
    <location>
        <begin position="419"/>
        <end position="848"/>
    </location>
</feature>
<feature type="compositionally biased region" description="Acidic residues" evidence="2">
    <location>
        <begin position="42"/>
        <end position="52"/>
    </location>
</feature>
<feature type="compositionally biased region" description="Low complexity" evidence="2">
    <location>
        <begin position="804"/>
        <end position="820"/>
    </location>
</feature>
<dbReference type="InterPro" id="IPR013253">
    <property type="entry name" value="Spc7_domain"/>
</dbReference>
<dbReference type="Proteomes" id="UP000703269">
    <property type="component" value="Unassembled WGS sequence"/>
</dbReference>
<dbReference type="EMBL" id="BPQB01000003">
    <property type="protein sequence ID" value="GJE85895.1"/>
    <property type="molecule type" value="Genomic_DNA"/>
</dbReference>
<feature type="compositionally biased region" description="Low complexity" evidence="2">
    <location>
        <begin position="222"/>
        <end position="247"/>
    </location>
</feature>
<dbReference type="OrthoDB" id="5592879at2759"/>
<organism evidence="4 5">
    <name type="scientific">Phanerochaete sordida</name>
    <dbReference type="NCBI Taxonomy" id="48140"/>
    <lineage>
        <taxon>Eukaryota</taxon>
        <taxon>Fungi</taxon>
        <taxon>Dikarya</taxon>
        <taxon>Basidiomycota</taxon>
        <taxon>Agaricomycotina</taxon>
        <taxon>Agaricomycetes</taxon>
        <taxon>Polyporales</taxon>
        <taxon>Phanerochaetaceae</taxon>
        <taxon>Phanerochaete</taxon>
    </lineage>
</organism>
<evidence type="ECO:0000256" key="1">
    <source>
        <dbReference type="SAM" id="Coils"/>
    </source>
</evidence>
<evidence type="ECO:0000313" key="4">
    <source>
        <dbReference type="EMBL" id="GJE85895.1"/>
    </source>
</evidence>
<feature type="compositionally biased region" description="Polar residues" evidence="2">
    <location>
        <begin position="641"/>
        <end position="660"/>
    </location>
</feature>
<feature type="compositionally biased region" description="Basic and acidic residues" evidence="2">
    <location>
        <begin position="770"/>
        <end position="789"/>
    </location>
</feature>
<feature type="compositionally biased region" description="Acidic residues" evidence="2">
    <location>
        <begin position="72"/>
        <end position="90"/>
    </location>
</feature>
<feature type="compositionally biased region" description="Low complexity" evidence="2">
    <location>
        <begin position="150"/>
        <end position="168"/>
    </location>
</feature>
<dbReference type="Pfam" id="PF08317">
    <property type="entry name" value="Spc7"/>
    <property type="match status" value="1"/>
</dbReference>
<dbReference type="GO" id="GO:0007094">
    <property type="term" value="P:mitotic spindle assembly checkpoint signaling"/>
    <property type="evidence" value="ECO:0007669"/>
    <property type="project" value="TreeGrafter"/>
</dbReference>
<feature type="compositionally biased region" description="Polar residues" evidence="2">
    <location>
        <begin position="679"/>
        <end position="696"/>
    </location>
</feature>
<dbReference type="SMART" id="SM00787">
    <property type="entry name" value="Spc7"/>
    <property type="match status" value="1"/>
</dbReference>
<feature type="compositionally biased region" description="Low complexity" evidence="2">
    <location>
        <begin position="519"/>
        <end position="541"/>
    </location>
</feature>
<keyword evidence="1" id="KW-0175">Coiled coil</keyword>
<comment type="caution">
    <text evidence="4">The sequence shown here is derived from an EMBL/GenBank/DDBJ whole genome shotgun (WGS) entry which is preliminary data.</text>
</comment>
<evidence type="ECO:0000259" key="3">
    <source>
        <dbReference type="SMART" id="SM00787"/>
    </source>
</evidence>
<feature type="coiled-coil region" evidence="1">
    <location>
        <begin position="1054"/>
        <end position="1169"/>
    </location>
</feature>
<protein>
    <submittedName>
        <fullName evidence="4">Spc7 kinetochore protein-domain-containing protein</fullName>
    </submittedName>
</protein>
<feature type="compositionally biased region" description="Polar residues" evidence="2">
    <location>
        <begin position="737"/>
        <end position="768"/>
    </location>
</feature>
<proteinExistence type="predicted"/>
<dbReference type="Gene3D" id="1.10.287.1490">
    <property type="match status" value="1"/>
</dbReference>
<accession>A0A9P3G0W4</accession>